<keyword evidence="1" id="KW-1133">Transmembrane helix</keyword>
<keyword evidence="1" id="KW-0472">Membrane</keyword>
<sequence>MTDLAAVYGLIGALGGAILGAGATITAPVLLNRSTKRQQQQSDARAEFDRLMSLRRTTRQALLLLGDAYEALLRNEPIDPKEFRAAMSSAQREVRDSADNVERDGLRFVHTRGTPETRYGEGASPEAQSLRNLAEAMQRMTRSVCMAAGEQGGPDRETLELIGRQYNAVEQRRRHLLGALLDRMDMLQSEGLGRRLAPLGSGRRERNRTR</sequence>
<feature type="transmembrane region" description="Helical" evidence="1">
    <location>
        <begin position="6"/>
        <end position="31"/>
    </location>
</feature>
<evidence type="ECO:0000256" key="1">
    <source>
        <dbReference type="SAM" id="Phobius"/>
    </source>
</evidence>
<evidence type="ECO:0000313" key="2">
    <source>
        <dbReference type="EMBL" id="GAX58446.1"/>
    </source>
</evidence>
<accession>A0A250VWH3</accession>
<keyword evidence="3" id="KW-1185">Reference proteome</keyword>
<evidence type="ECO:0000313" key="3">
    <source>
        <dbReference type="Proteomes" id="UP000217446"/>
    </source>
</evidence>
<dbReference type="EMBL" id="BDQI01000053">
    <property type="protein sequence ID" value="GAX58446.1"/>
    <property type="molecule type" value="Genomic_DNA"/>
</dbReference>
<organism evidence="2 3">
    <name type="scientific">Streptomyces olivochromogenes</name>
    <dbReference type="NCBI Taxonomy" id="1963"/>
    <lineage>
        <taxon>Bacteria</taxon>
        <taxon>Bacillati</taxon>
        <taxon>Actinomycetota</taxon>
        <taxon>Actinomycetes</taxon>
        <taxon>Kitasatosporales</taxon>
        <taxon>Streptomycetaceae</taxon>
        <taxon>Streptomyces</taxon>
    </lineage>
</organism>
<protein>
    <submittedName>
        <fullName evidence="2">Uncharacterized protein</fullName>
    </submittedName>
</protein>
<reference evidence="3" key="1">
    <citation type="submission" date="2017-05" db="EMBL/GenBank/DDBJ databases">
        <title>Streptomyces olivochromogenes NBRC 3561 whole genome shotgun sequence.</title>
        <authorList>
            <person name="Dohra H."/>
            <person name="Kodani S."/>
        </authorList>
    </citation>
    <scope>NUCLEOTIDE SEQUENCE [LARGE SCALE GENOMIC DNA]</scope>
    <source>
        <strain evidence="3">NBRC 3561</strain>
    </source>
</reference>
<proteinExistence type="predicted"/>
<name>A0A250VWH3_STROL</name>
<dbReference type="Proteomes" id="UP000217446">
    <property type="component" value="Unassembled WGS sequence"/>
</dbReference>
<comment type="caution">
    <text evidence="2">The sequence shown here is derived from an EMBL/GenBank/DDBJ whole genome shotgun (WGS) entry which is preliminary data.</text>
</comment>
<dbReference type="RefSeq" id="WP_067385503.1">
    <property type="nucleotide sequence ID" value="NZ_BDQI01000053.1"/>
</dbReference>
<gene>
    <name evidence="2" type="ORF">SO3561_10019</name>
</gene>
<dbReference type="AlphaFoldDB" id="A0A250VWH3"/>
<keyword evidence="1" id="KW-0812">Transmembrane</keyword>